<sequence>MVKAWADGIQKTTDYVRINVEQAVKPILDHLTSGDIVCLWTPVVSEYNAPGTWRSSDNSLVTINPALDIAFVGNKEGVVSLTHSFLESAPIQIQIYPTSVIEWVEDPFLMLTNGEANSVVRVVLVLQSEKASD</sequence>
<comment type="caution">
    <text evidence="2">The sequence shown here is derived from an EMBL/GenBank/DDBJ whole genome shotgun (WGS) entry which is preliminary data.</text>
</comment>
<gene>
    <name evidence="2" type="ORF">NQ318_004064</name>
</gene>
<dbReference type="Proteomes" id="UP001162162">
    <property type="component" value="Unassembled WGS sequence"/>
</dbReference>
<dbReference type="InterPro" id="IPR057586">
    <property type="entry name" value="Ig_NUP210_16th"/>
</dbReference>
<evidence type="ECO:0000259" key="1">
    <source>
        <dbReference type="Pfam" id="PF25354"/>
    </source>
</evidence>
<evidence type="ECO:0000313" key="3">
    <source>
        <dbReference type="Proteomes" id="UP001162162"/>
    </source>
</evidence>
<protein>
    <recommendedName>
        <fullName evidence="1">NUP210 Ig-like domain-containing protein</fullName>
    </recommendedName>
</protein>
<dbReference type="EMBL" id="JAPWTK010000009">
    <property type="protein sequence ID" value="KAJ8960330.1"/>
    <property type="molecule type" value="Genomic_DNA"/>
</dbReference>
<name>A0AAV8Z9U0_9CUCU</name>
<accession>A0AAV8Z9U0</accession>
<evidence type="ECO:0000313" key="2">
    <source>
        <dbReference type="EMBL" id="KAJ8960330.1"/>
    </source>
</evidence>
<dbReference type="Pfam" id="PF25354">
    <property type="entry name" value="Ig_NUP210_16th"/>
    <property type="match status" value="1"/>
</dbReference>
<dbReference type="AlphaFoldDB" id="A0AAV8Z9U0"/>
<keyword evidence="3" id="KW-1185">Reference proteome</keyword>
<reference evidence="2" key="1">
    <citation type="journal article" date="2023" name="Insect Mol. Biol.">
        <title>Genome sequencing provides insights into the evolution of gene families encoding plant cell wall-degrading enzymes in longhorned beetles.</title>
        <authorList>
            <person name="Shin N.R."/>
            <person name="Okamura Y."/>
            <person name="Kirsch R."/>
            <person name="Pauchet Y."/>
        </authorList>
    </citation>
    <scope>NUCLEOTIDE SEQUENCE</scope>
    <source>
        <strain evidence="2">AMC_N1</strain>
    </source>
</reference>
<organism evidence="2 3">
    <name type="scientific">Aromia moschata</name>
    <dbReference type="NCBI Taxonomy" id="1265417"/>
    <lineage>
        <taxon>Eukaryota</taxon>
        <taxon>Metazoa</taxon>
        <taxon>Ecdysozoa</taxon>
        <taxon>Arthropoda</taxon>
        <taxon>Hexapoda</taxon>
        <taxon>Insecta</taxon>
        <taxon>Pterygota</taxon>
        <taxon>Neoptera</taxon>
        <taxon>Endopterygota</taxon>
        <taxon>Coleoptera</taxon>
        <taxon>Polyphaga</taxon>
        <taxon>Cucujiformia</taxon>
        <taxon>Chrysomeloidea</taxon>
        <taxon>Cerambycidae</taxon>
        <taxon>Cerambycinae</taxon>
        <taxon>Callichromatini</taxon>
        <taxon>Aromia</taxon>
    </lineage>
</organism>
<proteinExistence type="predicted"/>
<feature type="domain" description="NUP210 Ig-like" evidence="1">
    <location>
        <begin position="29"/>
        <end position="84"/>
    </location>
</feature>